<organism evidence="1 2">
    <name type="scientific">Paramicrobacterium chengjingii</name>
    <dbReference type="NCBI Taxonomy" id="2769067"/>
    <lineage>
        <taxon>Bacteria</taxon>
        <taxon>Bacillati</taxon>
        <taxon>Actinomycetota</taxon>
        <taxon>Actinomycetes</taxon>
        <taxon>Micrococcales</taxon>
        <taxon>Microbacteriaceae</taxon>
        <taxon>Paramicrobacterium</taxon>
    </lineage>
</organism>
<sequence length="535" mass="59056">MSDQFPPAPWDLAFERFRELDAWWSGNTVELNDIYSHRRATHTVGGRQYSGGVVGTLTKWFLGQPIDPDEKRMIMHVPFAADICTLSSDLLFAEEPNVFFRNPDKTPDPAKEYTHPAQDRLEQIIGTDEAHAELMLGGEFGAALGGTYWAVAWDPAVADHVFPKAYAADLAIPEFRYGRLASVKLWTEYHDGNQVFRLIEEHQPGTIEYTLFKGTAKTLGSPVPIGSRPETAHYEQLRNPSDVLVSIDGPGKLPESVKIGTGSSRLAVTYMANARPVIDWRKQGQLAHLGRSDLDGNQDLLDKLDQTWSSMMRDMENGQGRLVVPEHFLDVGSKPGDGASFDTYRQVFAGVNTLGGSGQTSDSQITVAQFAIRVEEHFKIIEEVSRTIASRAGYSAAHLGLDATRGLKTATQVQADLSDSERTRDKKALFARAALARWSVAALEIDKAVFGGPELGDMSRLPDVEFAPVSQADPEKTARTLQMLDAARAASRKEIVRALHPEWTEREIQDEADLIMREQGYGAPDPATFTGDDEV</sequence>
<dbReference type="RefSeq" id="WP_166989338.1">
    <property type="nucleotide sequence ID" value="NZ_CP061169.1"/>
</dbReference>
<dbReference type="Proteomes" id="UP000662814">
    <property type="component" value="Chromosome"/>
</dbReference>
<gene>
    <name evidence="1" type="ORF">HCR76_06595</name>
</gene>
<accession>A0ABX6YLU1</accession>
<proteinExistence type="predicted"/>
<keyword evidence="2" id="KW-1185">Reference proteome</keyword>
<evidence type="ECO:0000313" key="2">
    <source>
        <dbReference type="Proteomes" id="UP000662814"/>
    </source>
</evidence>
<dbReference type="EMBL" id="CP061169">
    <property type="protein sequence ID" value="QPZ39708.1"/>
    <property type="molecule type" value="Genomic_DNA"/>
</dbReference>
<evidence type="ECO:0000313" key="1">
    <source>
        <dbReference type="EMBL" id="QPZ39708.1"/>
    </source>
</evidence>
<reference evidence="1 2" key="1">
    <citation type="submission" date="2020-12" db="EMBL/GenBank/DDBJ databases">
        <title>Microbacterium sp. HY060.</title>
        <authorList>
            <person name="Zhou J."/>
        </authorList>
    </citation>
    <scope>NUCLEOTIDE SEQUENCE [LARGE SCALE GENOMIC DNA]</scope>
    <source>
        <strain evidence="1 2">HY60</strain>
    </source>
</reference>
<dbReference type="Pfam" id="PF05133">
    <property type="entry name" value="SPP1_portal"/>
    <property type="match status" value="1"/>
</dbReference>
<protein>
    <submittedName>
        <fullName evidence="1">Phage portal protein</fullName>
    </submittedName>
</protein>
<dbReference type="InterPro" id="IPR021145">
    <property type="entry name" value="Portal_protein_SPP1_Gp6-like"/>
</dbReference>
<name>A0ABX6YLU1_9MICO</name>